<reference evidence="2" key="1">
    <citation type="submission" date="2020-02" db="EMBL/GenBank/DDBJ databases">
        <authorList>
            <person name="Meier V. D."/>
        </authorList>
    </citation>
    <scope>NUCLEOTIDE SEQUENCE</scope>
    <source>
        <strain evidence="2">AVDCRST_MAG78</strain>
    </source>
</reference>
<proteinExistence type="predicted"/>
<sequence>MQAVRCSKEGRTTDVLGRPFGPGPVLSVSGSLRALLEDEEKTYRA</sequence>
<gene>
    <name evidence="2" type="ORF">AVDCRST_MAG78-2373</name>
</gene>
<name>A0A6J4QBQ5_9ACTN</name>
<accession>A0A6J4QBQ5</accession>
<dbReference type="EMBL" id="CADCVB010000156">
    <property type="protein sequence ID" value="CAA9440347.1"/>
    <property type="molecule type" value="Genomic_DNA"/>
</dbReference>
<feature type="region of interest" description="Disordered" evidence="1">
    <location>
        <begin position="1"/>
        <end position="21"/>
    </location>
</feature>
<evidence type="ECO:0000256" key="1">
    <source>
        <dbReference type="SAM" id="MobiDB-lite"/>
    </source>
</evidence>
<evidence type="ECO:0000313" key="2">
    <source>
        <dbReference type="EMBL" id="CAA9440347.1"/>
    </source>
</evidence>
<protein>
    <submittedName>
        <fullName evidence="2">Uncharacterized protein</fullName>
    </submittedName>
</protein>
<dbReference type="AlphaFoldDB" id="A0A6J4QBQ5"/>
<organism evidence="2">
    <name type="scientific">uncultured Rubrobacteraceae bacterium</name>
    <dbReference type="NCBI Taxonomy" id="349277"/>
    <lineage>
        <taxon>Bacteria</taxon>
        <taxon>Bacillati</taxon>
        <taxon>Actinomycetota</taxon>
        <taxon>Rubrobacteria</taxon>
        <taxon>Rubrobacterales</taxon>
        <taxon>Rubrobacteraceae</taxon>
        <taxon>environmental samples</taxon>
    </lineage>
</organism>
<feature type="compositionally biased region" description="Basic and acidic residues" evidence="1">
    <location>
        <begin position="1"/>
        <end position="12"/>
    </location>
</feature>